<dbReference type="GO" id="GO:0005886">
    <property type="term" value="C:plasma membrane"/>
    <property type="evidence" value="ECO:0007669"/>
    <property type="project" value="TreeGrafter"/>
</dbReference>
<evidence type="ECO:0000256" key="6">
    <source>
        <dbReference type="RuleBase" id="RU367022"/>
    </source>
</evidence>
<comment type="subcellular location">
    <subcellularLocation>
        <location evidence="6">Membrane</location>
        <topology evidence="6">Multi-pass membrane protein</topology>
    </subcellularLocation>
</comment>
<reference evidence="8" key="1">
    <citation type="journal article" date="2016" name="Nat. Genet.">
        <title>The genome sequences of Arachis duranensis and Arachis ipaensis, the diploid ancestors of cultivated peanut.</title>
        <authorList>
            <person name="Bertioli D.J."/>
            <person name="Cannon S.B."/>
            <person name="Froenicke L."/>
            <person name="Huang G."/>
            <person name="Farmer A.D."/>
            <person name="Cannon E.K."/>
            <person name="Liu X."/>
            <person name="Gao D."/>
            <person name="Clevenger J."/>
            <person name="Dash S."/>
            <person name="Ren L."/>
            <person name="Moretzsohn M.C."/>
            <person name="Shirasawa K."/>
            <person name="Huang W."/>
            <person name="Vidigal B."/>
            <person name="Abernathy B."/>
            <person name="Chu Y."/>
            <person name="Niederhuth C.E."/>
            <person name="Umale P."/>
            <person name="Araujo A.C."/>
            <person name="Kozik A."/>
            <person name="Kim K.D."/>
            <person name="Burow M.D."/>
            <person name="Varshney R.K."/>
            <person name="Wang X."/>
            <person name="Zhang X."/>
            <person name="Barkley N."/>
            <person name="Guimaraes P.M."/>
            <person name="Isobe S."/>
            <person name="Guo B."/>
            <person name="Liao B."/>
            <person name="Stalker H.T."/>
            <person name="Schmitz R.J."/>
            <person name="Scheffler B.E."/>
            <person name="Leal-Bertioli S.C."/>
            <person name="Xun X."/>
            <person name="Jackson S.A."/>
            <person name="Michelmore R."/>
            <person name="Ozias-Akins P."/>
        </authorList>
    </citation>
    <scope>NUCLEOTIDE SEQUENCE [LARGE SCALE GENOMIC DNA]</scope>
    <source>
        <strain evidence="8">cv. V14167</strain>
    </source>
</reference>
<keyword evidence="4 6" id="KW-1133">Transmembrane helix</keyword>
<keyword evidence="3 6" id="KW-0187">Copper transport</keyword>
<evidence type="ECO:0000313" key="8">
    <source>
        <dbReference type="Proteomes" id="UP000515211"/>
    </source>
</evidence>
<reference evidence="9" key="2">
    <citation type="submission" date="2025-08" db="UniProtKB">
        <authorList>
            <consortium name="RefSeq"/>
        </authorList>
    </citation>
    <scope>IDENTIFICATION</scope>
    <source>
        <tissue evidence="9">Whole plant</tissue>
    </source>
</reference>
<proteinExistence type="inferred from homology"/>
<dbReference type="GeneID" id="107484791"/>
<keyword evidence="6" id="KW-0186">Copper</keyword>
<gene>
    <name evidence="9" type="primary">LOC107484791</name>
</gene>
<evidence type="ECO:0000256" key="2">
    <source>
        <dbReference type="ARBA" id="ARBA00022692"/>
    </source>
</evidence>
<dbReference type="AlphaFoldDB" id="A0A6P4D258"/>
<dbReference type="Pfam" id="PF04145">
    <property type="entry name" value="Ctr"/>
    <property type="match status" value="1"/>
</dbReference>
<sequence length="147" mass="16358">MSLPNQETMQDMPNMTDNNSSSNMEMNMQMSFYWGKHGTVLFSGWPKSGGMYTLALFFVFFLSMAIEILSNQPPIRPGARPASGVTAQAVVYFFRISFVYLVMLAVMSFNGGIFIAAILGHSLGFFLAKFRAVAMANREPSDLEQKV</sequence>
<keyword evidence="2 6" id="KW-0812">Transmembrane</keyword>
<accession>A0A6P4D258</accession>
<feature type="transmembrane region" description="Helical" evidence="6">
    <location>
        <begin position="51"/>
        <end position="70"/>
    </location>
</feature>
<dbReference type="InterPro" id="IPR007274">
    <property type="entry name" value="Cop_transporter"/>
</dbReference>
<evidence type="ECO:0000256" key="5">
    <source>
        <dbReference type="ARBA" id="ARBA00023136"/>
    </source>
</evidence>
<name>A0A6P4D258_ARADU</name>
<dbReference type="Proteomes" id="UP000515211">
    <property type="component" value="Chromosome 4"/>
</dbReference>
<dbReference type="RefSeq" id="XP_015960817.1">
    <property type="nucleotide sequence ID" value="XM_016105331.3"/>
</dbReference>
<feature type="region of interest" description="Disordered" evidence="7">
    <location>
        <begin position="1"/>
        <end position="20"/>
    </location>
</feature>
<evidence type="ECO:0000256" key="4">
    <source>
        <dbReference type="ARBA" id="ARBA00022989"/>
    </source>
</evidence>
<feature type="compositionally biased region" description="Polar residues" evidence="7">
    <location>
        <begin position="1"/>
        <end position="11"/>
    </location>
</feature>
<comment type="similarity">
    <text evidence="1 6">Belongs to the copper transporter (Ctr) (TC 1.A.56) family. SLC31A subfamily.</text>
</comment>
<keyword evidence="6" id="KW-0813">Transport</keyword>
<evidence type="ECO:0000313" key="9">
    <source>
        <dbReference type="RefSeq" id="XP_015960817.1"/>
    </source>
</evidence>
<feature type="transmembrane region" description="Helical" evidence="6">
    <location>
        <begin position="109"/>
        <end position="128"/>
    </location>
</feature>
<keyword evidence="8" id="KW-1185">Reference proteome</keyword>
<evidence type="ECO:0000256" key="1">
    <source>
        <dbReference type="ARBA" id="ARBA00006921"/>
    </source>
</evidence>
<dbReference type="PANTHER" id="PTHR12483:SF85">
    <property type="entry name" value="COPPER TRANSPORT PROTEIN"/>
    <property type="match status" value="1"/>
</dbReference>
<dbReference type="GO" id="GO:0005375">
    <property type="term" value="F:copper ion transmembrane transporter activity"/>
    <property type="evidence" value="ECO:0007669"/>
    <property type="project" value="UniProtKB-UniRule"/>
</dbReference>
<evidence type="ECO:0000256" key="7">
    <source>
        <dbReference type="SAM" id="MobiDB-lite"/>
    </source>
</evidence>
<evidence type="ECO:0000256" key="3">
    <source>
        <dbReference type="ARBA" id="ARBA00022796"/>
    </source>
</evidence>
<dbReference type="PANTHER" id="PTHR12483">
    <property type="entry name" value="SOLUTE CARRIER FAMILY 31 COPPER TRANSPORTERS"/>
    <property type="match status" value="1"/>
</dbReference>
<organism evidence="8 9">
    <name type="scientific">Arachis duranensis</name>
    <name type="common">Wild peanut</name>
    <dbReference type="NCBI Taxonomy" id="130453"/>
    <lineage>
        <taxon>Eukaryota</taxon>
        <taxon>Viridiplantae</taxon>
        <taxon>Streptophyta</taxon>
        <taxon>Embryophyta</taxon>
        <taxon>Tracheophyta</taxon>
        <taxon>Spermatophyta</taxon>
        <taxon>Magnoliopsida</taxon>
        <taxon>eudicotyledons</taxon>
        <taxon>Gunneridae</taxon>
        <taxon>Pentapetalae</taxon>
        <taxon>rosids</taxon>
        <taxon>fabids</taxon>
        <taxon>Fabales</taxon>
        <taxon>Fabaceae</taxon>
        <taxon>Papilionoideae</taxon>
        <taxon>50 kb inversion clade</taxon>
        <taxon>dalbergioids sensu lato</taxon>
        <taxon>Dalbergieae</taxon>
        <taxon>Pterocarpus clade</taxon>
        <taxon>Arachis</taxon>
    </lineage>
</organism>
<keyword evidence="5 6" id="KW-0472">Membrane</keyword>
<dbReference type="KEGG" id="adu:107484791"/>
<keyword evidence="6" id="KW-0406">Ion transport</keyword>
<protein>
    <recommendedName>
        <fullName evidence="6">Copper transport protein</fullName>
    </recommendedName>
</protein>
<dbReference type="OrthoDB" id="73901at2759"/>